<protein>
    <submittedName>
        <fullName evidence="4">Transporter substrate-binding domain-containing protein</fullName>
    </submittedName>
</protein>
<name>A0A845HZ53_9BURK</name>
<evidence type="ECO:0000256" key="2">
    <source>
        <dbReference type="SAM" id="SignalP"/>
    </source>
</evidence>
<keyword evidence="1 2" id="KW-0732">Signal</keyword>
<keyword evidence="5" id="KW-1185">Reference proteome</keyword>
<evidence type="ECO:0000259" key="3">
    <source>
        <dbReference type="SMART" id="SM00062"/>
    </source>
</evidence>
<organism evidence="4 5">
    <name type="scientific">Duganella fentianensis</name>
    <dbReference type="NCBI Taxonomy" id="2692177"/>
    <lineage>
        <taxon>Bacteria</taxon>
        <taxon>Pseudomonadati</taxon>
        <taxon>Pseudomonadota</taxon>
        <taxon>Betaproteobacteria</taxon>
        <taxon>Burkholderiales</taxon>
        <taxon>Oxalobacteraceae</taxon>
        <taxon>Telluria group</taxon>
        <taxon>Duganella</taxon>
    </lineage>
</organism>
<dbReference type="Proteomes" id="UP000444316">
    <property type="component" value="Unassembled WGS sequence"/>
</dbReference>
<dbReference type="PANTHER" id="PTHR35936">
    <property type="entry name" value="MEMBRANE-BOUND LYTIC MUREIN TRANSGLYCOSYLASE F"/>
    <property type="match status" value="1"/>
</dbReference>
<comment type="caution">
    <text evidence="4">The sequence shown here is derived from an EMBL/GenBank/DDBJ whole genome shotgun (WGS) entry which is preliminary data.</text>
</comment>
<dbReference type="Gene3D" id="3.40.190.10">
    <property type="entry name" value="Periplasmic binding protein-like II"/>
    <property type="match status" value="2"/>
</dbReference>
<sequence length="256" mass="28346">MQARTVGTTVALLYATALPAQAAPCQLKIALEQWPPYVYSKPNSAPTGLDLELTQAILREAGCTLQLMPELPTARRQRQFEQGSLDVLLAASDTAERRKIARFSIPYRSESVNLFVRSEQLPRFQQLRTLEGLLAMQVSLLAPKVGWYGTAYARLQPQLLSAGHLSTFLNFQQGVRMLEAGRADVILGDSAALRYEARELGLAISALPVTVMRAPVHLMLNKNTTTPEELEQINAAIARLEKQGVLAEIRNRYGEF</sequence>
<dbReference type="EMBL" id="WWCL01000003">
    <property type="protein sequence ID" value="MYN46644.1"/>
    <property type="molecule type" value="Genomic_DNA"/>
</dbReference>
<dbReference type="InterPro" id="IPR001638">
    <property type="entry name" value="Solute-binding_3/MltF_N"/>
</dbReference>
<feature type="chain" id="PRO_5033025699" evidence="2">
    <location>
        <begin position="23"/>
        <end position="256"/>
    </location>
</feature>
<evidence type="ECO:0000313" key="5">
    <source>
        <dbReference type="Proteomes" id="UP000444316"/>
    </source>
</evidence>
<feature type="domain" description="Solute-binding protein family 3/N-terminal" evidence="3">
    <location>
        <begin position="26"/>
        <end position="255"/>
    </location>
</feature>
<proteinExistence type="predicted"/>
<dbReference type="PANTHER" id="PTHR35936:SF20">
    <property type="entry name" value="ABC TRANSPORTER ARGININE-BINDING PROTEIN 2-RELATED"/>
    <property type="match status" value="1"/>
</dbReference>
<evidence type="ECO:0000256" key="1">
    <source>
        <dbReference type="ARBA" id="ARBA00022729"/>
    </source>
</evidence>
<dbReference type="AlphaFoldDB" id="A0A845HZ53"/>
<dbReference type="SMART" id="SM00062">
    <property type="entry name" value="PBPb"/>
    <property type="match status" value="1"/>
</dbReference>
<dbReference type="RefSeq" id="WP_161036104.1">
    <property type="nucleotide sequence ID" value="NZ_WWCL01000003.1"/>
</dbReference>
<gene>
    <name evidence="4" type="ORF">GTP23_16475</name>
</gene>
<reference evidence="4" key="1">
    <citation type="submission" date="2019-12" db="EMBL/GenBank/DDBJ databases">
        <title>Novel species isolated from a subtropical stream in China.</title>
        <authorList>
            <person name="Lu H."/>
        </authorList>
    </citation>
    <scope>NUCLEOTIDE SEQUENCE [LARGE SCALE GENOMIC DNA]</scope>
    <source>
        <strain evidence="4">FT93W</strain>
    </source>
</reference>
<evidence type="ECO:0000313" key="4">
    <source>
        <dbReference type="EMBL" id="MYN46644.1"/>
    </source>
</evidence>
<accession>A0A845HZ53</accession>
<feature type="signal peptide" evidence="2">
    <location>
        <begin position="1"/>
        <end position="22"/>
    </location>
</feature>
<dbReference type="Pfam" id="PF00497">
    <property type="entry name" value="SBP_bac_3"/>
    <property type="match status" value="1"/>
</dbReference>
<dbReference type="SUPFAM" id="SSF53850">
    <property type="entry name" value="Periplasmic binding protein-like II"/>
    <property type="match status" value="1"/>
</dbReference>